<dbReference type="Gene3D" id="1.10.510.10">
    <property type="entry name" value="Transferase(Phosphotransferase) domain 1"/>
    <property type="match status" value="1"/>
</dbReference>
<dbReference type="OrthoDB" id="339325at2759"/>
<dbReference type="Pfam" id="PF07714">
    <property type="entry name" value="PK_Tyr_Ser-Thr"/>
    <property type="match status" value="1"/>
</dbReference>
<dbReference type="InterPro" id="IPR011009">
    <property type="entry name" value="Kinase-like_dom_sf"/>
</dbReference>
<organism evidence="3 4">
    <name type="scientific">Chara braunii</name>
    <name type="common">Braun's stonewort</name>
    <dbReference type="NCBI Taxonomy" id="69332"/>
    <lineage>
        <taxon>Eukaryota</taxon>
        <taxon>Viridiplantae</taxon>
        <taxon>Streptophyta</taxon>
        <taxon>Charophyceae</taxon>
        <taxon>Charales</taxon>
        <taxon>Characeae</taxon>
        <taxon>Chara</taxon>
    </lineage>
</organism>
<dbReference type="EMBL" id="BFEA01000398">
    <property type="protein sequence ID" value="GBG82173.1"/>
    <property type="molecule type" value="Genomic_DNA"/>
</dbReference>
<feature type="domain" description="Protein kinase" evidence="2">
    <location>
        <begin position="1"/>
        <end position="140"/>
    </location>
</feature>
<dbReference type="PANTHER" id="PTHR44329:SF84">
    <property type="entry name" value="PROTEIN KINASE LIKE PROTEIN"/>
    <property type="match status" value="1"/>
</dbReference>
<evidence type="ECO:0000256" key="1">
    <source>
        <dbReference type="SAM" id="MobiDB-lite"/>
    </source>
</evidence>
<feature type="compositionally biased region" description="Basic residues" evidence="1">
    <location>
        <begin position="545"/>
        <end position="556"/>
    </location>
</feature>
<feature type="region of interest" description="Disordered" evidence="1">
    <location>
        <begin position="534"/>
        <end position="560"/>
    </location>
</feature>
<feature type="compositionally biased region" description="Polar residues" evidence="1">
    <location>
        <begin position="343"/>
        <end position="367"/>
    </location>
</feature>
<protein>
    <recommendedName>
        <fullName evidence="2">Protein kinase domain-containing protein</fullName>
    </recommendedName>
</protein>
<evidence type="ECO:0000259" key="2">
    <source>
        <dbReference type="PROSITE" id="PS50011"/>
    </source>
</evidence>
<dbReference type="AlphaFoldDB" id="A0A388LIV9"/>
<dbReference type="Proteomes" id="UP000265515">
    <property type="component" value="Unassembled WGS sequence"/>
</dbReference>
<gene>
    <name evidence="3" type="ORF">CBR_g34455</name>
</gene>
<feature type="compositionally biased region" description="Polar residues" evidence="1">
    <location>
        <begin position="630"/>
        <end position="643"/>
    </location>
</feature>
<sequence length="884" mass="95567">MFAAPLYHSAVQPSFSITLIGDLGTVRDAGDGLKQEEIDTYSLRWLAPEMISSGIFDRKGDVYCISNIIWELLTAEVPFGNMNGIQAALSIADHGLRPHIPDTCPPEVARLITACWNPSASERPDPDDIIHVLGGLTMYFPECSITTTTAGTTTPTATMTRQCSPSSQPLSPLSHNNWLLSPSSSTGLISDVSRPALKQDAGTTGSSSEPVPPYPNTVITHLANTSLPCTTAATSTSSPSAANALLANTPGTNTSPTNTPALANYPPATAAVISSFLCSSTEISRSSFFPTQSSSKRSTISQLELLRSKAGEGGYVVTDADEDDDDILDKLWSQFFALDNTSSNDHGINGRPNNNSDPYATSRSTELGNKDSRRDCHHHLHHHSRSSGGHSHSHGGRDLAKEHCGSSCPTRSVVCILVVKVRRIFAKLRETRRSEKKGGTLPSTTANLSAMSAMGDNSETSSISANVLAMKQQDQISADNLMVEFRVVRQAIHRMSFPATATSSGDSTTVTITDTKTTVSESCGIETPAACRIPSAQPEASSSTQHHHHHHIQHHKQQQDVILDECHGQKNDRHSQLHQLQLHHNQHCHQQHANHHHHYQQQKQQQQVEEQEQRDGSHGSKKNLGREVESSSVKKIRNNSSAAVSIGGERVATVSEREREKPSLTGNAVAQGRKDLEGSKAALEETEFGLVRGWKEREMQRERQWQGEREREREEAVSKTGSLGTPMGDWESDVTEGLCNGRNGTGLVGLSWVSTPTLDHTLYPPSDGGLQTQGSSSMAADGVVVLAKGPETHSDLSLSRAGWRLPLRAKTGHDNDSRTTTAPTIEDDGRLAAFFAIAAAMQRPRSRLLSCFYPTAKHGQTWGSNLGSELPAQALPTSKGSDEG</sequence>
<keyword evidence="4" id="KW-1185">Reference proteome</keyword>
<feature type="compositionally biased region" description="Basic residues" evidence="1">
    <location>
        <begin position="375"/>
        <end position="385"/>
    </location>
</feature>
<evidence type="ECO:0000313" key="4">
    <source>
        <dbReference type="Proteomes" id="UP000265515"/>
    </source>
</evidence>
<feature type="compositionally biased region" description="Basic residues" evidence="1">
    <location>
        <begin position="584"/>
        <end position="600"/>
    </location>
</feature>
<feature type="region of interest" description="Disordered" evidence="1">
    <location>
        <begin position="703"/>
        <end position="730"/>
    </location>
</feature>
<name>A0A388LIV9_CHABU</name>
<dbReference type="SUPFAM" id="SSF56112">
    <property type="entry name" value="Protein kinase-like (PK-like)"/>
    <property type="match status" value="1"/>
</dbReference>
<feature type="compositionally biased region" description="Low complexity" evidence="1">
    <location>
        <begin position="150"/>
        <end position="174"/>
    </location>
</feature>
<comment type="caution">
    <text evidence="3">The sequence shown here is derived from an EMBL/GenBank/DDBJ whole genome shotgun (WGS) entry which is preliminary data.</text>
</comment>
<dbReference type="GO" id="GO:0005524">
    <property type="term" value="F:ATP binding"/>
    <property type="evidence" value="ECO:0007669"/>
    <property type="project" value="InterPro"/>
</dbReference>
<feature type="compositionally biased region" description="Basic and acidic residues" evidence="1">
    <location>
        <begin position="611"/>
        <end position="629"/>
    </location>
</feature>
<reference evidence="3 4" key="1">
    <citation type="journal article" date="2018" name="Cell">
        <title>The Chara Genome: Secondary Complexity and Implications for Plant Terrestrialization.</title>
        <authorList>
            <person name="Nishiyama T."/>
            <person name="Sakayama H."/>
            <person name="Vries J.D."/>
            <person name="Buschmann H."/>
            <person name="Saint-Marcoux D."/>
            <person name="Ullrich K.K."/>
            <person name="Haas F.B."/>
            <person name="Vanderstraeten L."/>
            <person name="Becker D."/>
            <person name="Lang D."/>
            <person name="Vosolsobe S."/>
            <person name="Rombauts S."/>
            <person name="Wilhelmsson P.K.I."/>
            <person name="Janitza P."/>
            <person name="Kern R."/>
            <person name="Heyl A."/>
            <person name="Rumpler F."/>
            <person name="Villalobos L.I.A.C."/>
            <person name="Clay J.M."/>
            <person name="Skokan R."/>
            <person name="Toyoda A."/>
            <person name="Suzuki Y."/>
            <person name="Kagoshima H."/>
            <person name="Schijlen E."/>
            <person name="Tajeshwar N."/>
            <person name="Catarino B."/>
            <person name="Hetherington A.J."/>
            <person name="Saltykova A."/>
            <person name="Bonnot C."/>
            <person name="Breuninger H."/>
            <person name="Symeonidi A."/>
            <person name="Radhakrishnan G.V."/>
            <person name="Van Nieuwerburgh F."/>
            <person name="Deforce D."/>
            <person name="Chang C."/>
            <person name="Karol K.G."/>
            <person name="Hedrich R."/>
            <person name="Ulvskov P."/>
            <person name="Glockner G."/>
            <person name="Delwiche C.F."/>
            <person name="Petrasek J."/>
            <person name="Van de Peer Y."/>
            <person name="Friml J."/>
            <person name="Beilby M."/>
            <person name="Dolan L."/>
            <person name="Kohara Y."/>
            <person name="Sugano S."/>
            <person name="Fujiyama A."/>
            <person name="Delaux P.-M."/>
            <person name="Quint M."/>
            <person name="TheiBen G."/>
            <person name="Hagemann M."/>
            <person name="Harholt J."/>
            <person name="Dunand C."/>
            <person name="Zachgo S."/>
            <person name="Langdale J."/>
            <person name="Maumus F."/>
            <person name="Straeten D.V.D."/>
            <person name="Gould S.B."/>
            <person name="Rensing S.A."/>
        </authorList>
    </citation>
    <scope>NUCLEOTIDE SEQUENCE [LARGE SCALE GENOMIC DNA]</scope>
    <source>
        <strain evidence="3 4">S276</strain>
    </source>
</reference>
<dbReference type="InterPro" id="IPR051681">
    <property type="entry name" value="Ser/Thr_Kinases-Pseudokinases"/>
</dbReference>
<feature type="compositionally biased region" description="Basic and acidic residues" evidence="1">
    <location>
        <begin position="703"/>
        <end position="717"/>
    </location>
</feature>
<dbReference type="STRING" id="69332.A0A388LIV9"/>
<dbReference type="GO" id="GO:0004674">
    <property type="term" value="F:protein serine/threonine kinase activity"/>
    <property type="evidence" value="ECO:0007669"/>
    <property type="project" value="TreeGrafter"/>
</dbReference>
<accession>A0A388LIV9</accession>
<feature type="region of interest" description="Disordered" evidence="1">
    <location>
        <begin position="150"/>
        <end position="177"/>
    </location>
</feature>
<dbReference type="PANTHER" id="PTHR44329">
    <property type="entry name" value="SERINE/THREONINE-PROTEIN KINASE TNNI3K-RELATED"/>
    <property type="match status" value="1"/>
</dbReference>
<dbReference type="InterPro" id="IPR001245">
    <property type="entry name" value="Ser-Thr/Tyr_kinase_cat_dom"/>
</dbReference>
<evidence type="ECO:0000313" key="3">
    <source>
        <dbReference type="EMBL" id="GBG82173.1"/>
    </source>
</evidence>
<feature type="compositionally biased region" description="Polar residues" evidence="1">
    <location>
        <begin position="875"/>
        <end position="884"/>
    </location>
</feature>
<feature type="region of interest" description="Disordered" evidence="1">
    <location>
        <begin position="584"/>
        <end position="667"/>
    </location>
</feature>
<proteinExistence type="predicted"/>
<feature type="region of interest" description="Disordered" evidence="1">
    <location>
        <begin position="859"/>
        <end position="884"/>
    </location>
</feature>
<feature type="compositionally biased region" description="Basic and acidic residues" evidence="1">
    <location>
        <begin position="395"/>
        <end position="404"/>
    </location>
</feature>
<dbReference type="InterPro" id="IPR000719">
    <property type="entry name" value="Prot_kinase_dom"/>
</dbReference>
<dbReference type="Gramene" id="GBG82173">
    <property type="protein sequence ID" value="GBG82173"/>
    <property type="gene ID" value="CBR_g34455"/>
</dbReference>
<feature type="region of interest" description="Disordered" evidence="1">
    <location>
        <begin position="343"/>
        <end position="407"/>
    </location>
</feature>
<dbReference type="PROSITE" id="PS50011">
    <property type="entry name" value="PROTEIN_KINASE_DOM"/>
    <property type="match status" value="1"/>
</dbReference>